<evidence type="ECO:0000313" key="1">
    <source>
        <dbReference type="EMBL" id="KAF6525396.1"/>
    </source>
</evidence>
<reference evidence="1 2" key="1">
    <citation type="journal article" date="2020" name="bioRxiv">
        <title>A chromosome-scale genome assembly for the Fusarium oxysporum strain Fo5176 to establish a model Arabidopsis-fungal pathosystem.</title>
        <authorList>
            <person name="Fokkens L."/>
            <person name="Guo L."/>
            <person name="Dora S."/>
            <person name="Wang B."/>
            <person name="Ye K."/>
            <person name="Sanchez-Rodriguez C."/>
            <person name="Croll D."/>
        </authorList>
    </citation>
    <scope>NUCLEOTIDE SEQUENCE [LARGE SCALE GENOMIC DNA]</scope>
    <source>
        <strain evidence="1 2">Fo5176</strain>
    </source>
</reference>
<protein>
    <submittedName>
        <fullName evidence="1">Uncharacterized protein</fullName>
    </submittedName>
</protein>
<dbReference type="AlphaFoldDB" id="A0A8H6GXD8"/>
<comment type="caution">
    <text evidence="1">The sequence shown here is derived from an EMBL/GenBank/DDBJ whole genome shotgun (WGS) entry which is preliminary data.</text>
</comment>
<dbReference type="Proteomes" id="UP000593570">
    <property type="component" value="Unassembled WGS sequence"/>
</dbReference>
<sequence length="260" mass="28314">MTNEKRDISRLAGLDSYGGQYSKNSALNAERSRLHTLHAPRAASEHTRHAISPKIEQSRRLLILPVKANKSFCELDSIYMAGKFSPQLSGPFLALKSGGWALAIVMPAAISGLPNAPATRCAPFQWYWNAFMTEMEVMDRRRCHLADTATSHNKAKVILGHCRVEGALPTTLPTTLSVILPTLPTTLPTLPGWGKAPLYSTMPKYGQGVPFIVKMALRWFEKVEGKAKKAVVGRSPRIRPGSFTTITFADTVNGISGGAA</sequence>
<proteinExistence type="predicted"/>
<name>A0A8H6GXD8_FUSOX</name>
<dbReference type="EMBL" id="JACDXP010000004">
    <property type="protein sequence ID" value="KAF6525396.1"/>
    <property type="molecule type" value="Genomic_DNA"/>
</dbReference>
<accession>A0A8H6GXD8</accession>
<evidence type="ECO:0000313" key="2">
    <source>
        <dbReference type="Proteomes" id="UP000593570"/>
    </source>
</evidence>
<gene>
    <name evidence="1" type="ORF">HZS61_011191</name>
</gene>
<organism evidence="1 2">
    <name type="scientific">Fusarium oxysporum f. sp. conglutinans</name>
    <dbReference type="NCBI Taxonomy" id="100902"/>
    <lineage>
        <taxon>Eukaryota</taxon>
        <taxon>Fungi</taxon>
        <taxon>Dikarya</taxon>
        <taxon>Ascomycota</taxon>
        <taxon>Pezizomycotina</taxon>
        <taxon>Sordariomycetes</taxon>
        <taxon>Hypocreomycetidae</taxon>
        <taxon>Hypocreales</taxon>
        <taxon>Nectriaceae</taxon>
        <taxon>Fusarium</taxon>
        <taxon>Fusarium oxysporum species complex</taxon>
    </lineage>
</organism>